<evidence type="ECO:0000313" key="2">
    <source>
        <dbReference type="Proteomes" id="UP000287651"/>
    </source>
</evidence>
<proteinExistence type="predicted"/>
<name>A0A427A7Z8_ENSVE</name>
<accession>A0A427A7Z8</accession>
<dbReference type="Proteomes" id="UP000287651">
    <property type="component" value="Unassembled WGS sequence"/>
</dbReference>
<evidence type="ECO:0000313" key="1">
    <source>
        <dbReference type="EMBL" id="RRT72386.1"/>
    </source>
</evidence>
<sequence>MPQMNKDGPFPLLLNRLSVSPHDSSIMEALCSKINKQVVDFRSESGSRTRYYLKTLTRTGFQDKKPTQKLQNEKIIIII</sequence>
<organism evidence="1 2">
    <name type="scientific">Ensete ventricosum</name>
    <name type="common">Abyssinian banana</name>
    <name type="synonym">Musa ensete</name>
    <dbReference type="NCBI Taxonomy" id="4639"/>
    <lineage>
        <taxon>Eukaryota</taxon>
        <taxon>Viridiplantae</taxon>
        <taxon>Streptophyta</taxon>
        <taxon>Embryophyta</taxon>
        <taxon>Tracheophyta</taxon>
        <taxon>Spermatophyta</taxon>
        <taxon>Magnoliopsida</taxon>
        <taxon>Liliopsida</taxon>
        <taxon>Zingiberales</taxon>
        <taxon>Musaceae</taxon>
        <taxon>Ensete</taxon>
    </lineage>
</organism>
<dbReference type="EMBL" id="AMZH03003418">
    <property type="protein sequence ID" value="RRT72386.1"/>
    <property type="molecule type" value="Genomic_DNA"/>
</dbReference>
<comment type="caution">
    <text evidence="1">The sequence shown here is derived from an EMBL/GenBank/DDBJ whole genome shotgun (WGS) entry which is preliminary data.</text>
</comment>
<reference evidence="1 2" key="1">
    <citation type="journal article" date="2014" name="Agronomy (Basel)">
        <title>A Draft Genome Sequence for Ensete ventricosum, the Drought-Tolerant Tree Against Hunger.</title>
        <authorList>
            <person name="Harrison J."/>
            <person name="Moore K.A."/>
            <person name="Paszkiewicz K."/>
            <person name="Jones T."/>
            <person name="Grant M."/>
            <person name="Ambacheew D."/>
            <person name="Muzemil S."/>
            <person name="Studholme D.J."/>
        </authorList>
    </citation>
    <scope>NUCLEOTIDE SEQUENCE [LARGE SCALE GENOMIC DNA]</scope>
</reference>
<gene>
    <name evidence="1" type="ORF">B296_00034585</name>
</gene>
<protein>
    <submittedName>
        <fullName evidence="1">Uncharacterized protein</fullName>
    </submittedName>
</protein>
<dbReference type="AlphaFoldDB" id="A0A427A7Z8"/>